<evidence type="ECO:0000256" key="1">
    <source>
        <dbReference type="SAM" id="MobiDB-lite"/>
    </source>
</evidence>
<evidence type="ECO:0000313" key="3">
    <source>
        <dbReference type="Proteomes" id="UP000620124"/>
    </source>
</evidence>
<evidence type="ECO:0000313" key="2">
    <source>
        <dbReference type="EMBL" id="KAF7340316.1"/>
    </source>
</evidence>
<comment type="caution">
    <text evidence="2">The sequence shown here is derived from an EMBL/GenBank/DDBJ whole genome shotgun (WGS) entry which is preliminary data.</text>
</comment>
<feature type="compositionally biased region" description="Acidic residues" evidence="1">
    <location>
        <begin position="36"/>
        <end position="48"/>
    </location>
</feature>
<gene>
    <name evidence="2" type="ORF">MVEN_01950700</name>
</gene>
<name>A0A8H7CLB2_9AGAR</name>
<sequence>MPSRTRSSDLSSTTSGPSKPRRATRATTLAAPKPEDFDEDMNSDDDENSAPLAHEQPRHLDDPWMYAFQPNEKVWIRNHDKWIPGQIFPRSVPKVGSSDSLTYWNVLYQDSFGHKLRRYFAPLMGELKPDTPTVRKLLREAGWPLQRP</sequence>
<dbReference type="OrthoDB" id="3205170at2759"/>
<protein>
    <submittedName>
        <fullName evidence="2">Uncharacterized protein</fullName>
    </submittedName>
</protein>
<dbReference type="Proteomes" id="UP000620124">
    <property type="component" value="Unassembled WGS sequence"/>
</dbReference>
<accession>A0A8H7CLB2</accession>
<proteinExistence type="predicted"/>
<feature type="region of interest" description="Disordered" evidence="1">
    <location>
        <begin position="1"/>
        <end position="61"/>
    </location>
</feature>
<feature type="compositionally biased region" description="Low complexity" evidence="1">
    <location>
        <begin position="1"/>
        <end position="18"/>
    </location>
</feature>
<reference evidence="2" key="1">
    <citation type="submission" date="2020-05" db="EMBL/GenBank/DDBJ databases">
        <title>Mycena genomes resolve the evolution of fungal bioluminescence.</title>
        <authorList>
            <person name="Tsai I.J."/>
        </authorList>
    </citation>
    <scope>NUCLEOTIDE SEQUENCE</scope>
    <source>
        <strain evidence="2">CCC161011</strain>
    </source>
</reference>
<organism evidence="2 3">
    <name type="scientific">Mycena venus</name>
    <dbReference type="NCBI Taxonomy" id="2733690"/>
    <lineage>
        <taxon>Eukaryota</taxon>
        <taxon>Fungi</taxon>
        <taxon>Dikarya</taxon>
        <taxon>Basidiomycota</taxon>
        <taxon>Agaricomycotina</taxon>
        <taxon>Agaricomycetes</taxon>
        <taxon>Agaricomycetidae</taxon>
        <taxon>Agaricales</taxon>
        <taxon>Marasmiineae</taxon>
        <taxon>Mycenaceae</taxon>
        <taxon>Mycena</taxon>
    </lineage>
</organism>
<dbReference type="AlphaFoldDB" id="A0A8H7CLB2"/>
<keyword evidence="3" id="KW-1185">Reference proteome</keyword>
<dbReference type="EMBL" id="JACAZI010000019">
    <property type="protein sequence ID" value="KAF7340316.1"/>
    <property type="molecule type" value="Genomic_DNA"/>
</dbReference>